<dbReference type="PROSITE" id="PS50943">
    <property type="entry name" value="HTH_CROC1"/>
    <property type="match status" value="1"/>
</dbReference>
<dbReference type="RefSeq" id="WP_382358813.1">
    <property type="nucleotide sequence ID" value="NZ_JBHTGR010000018.1"/>
</dbReference>
<keyword evidence="4" id="KW-1185">Reference proteome</keyword>
<comment type="caution">
    <text evidence="3">The sequence shown here is derived from an EMBL/GenBank/DDBJ whole genome shotgun (WGS) entry which is preliminary data.</text>
</comment>
<dbReference type="CDD" id="cd00093">
    <property type="entry name" value="HTH_XRE"/>
    <property type="match status" value="1"/>
</dbReference>
<proteinExistence type="predicted"/>
<dbReference type="Pfam" id="PF01381">
    <property type="entry name" value="HTH_3"/>
    <property type="match status" value="1"/>
</dbReference>
<accession>A0ABW2UVL2</accession>
<dbReference type="PANTHER" id="PTHR46558">
    <property type="entry name" value="TRACRIPTIONAL REGULATORY PROTEIN-RELATED-RELATED"/>
    <property type="match status" value="1"/>
</dbReference>
<dbReference type="Proteomes" id="UP001596620">
    <property type="component" value="Unassembled WGS sequence"/>
</dbReference>
<evidence type="ECO:0000313" key="3">
    <source>
        <dbReference type="EMBL" id="MFC7747293.1"/>
    </source>
</evidence>
<organism evidence="3 4">
    <name type="scientific">Lentibacillus kimchii</name>
    <dbReference type="NCBI Taxonomy" id="1542911"/>
    <lineage>
        <taxon>Bacteria</taxon>
        <taxon>Bacillati</taxon>
        <taxon>Bacillota</taxon>
        <taxon>Bacilli</taxon>
        <taxon>Bacillales</taxon>
        <taxon>Bacillaceae</taxon>
        <taxon>Lentibacillus</taxon>
    </lineage>
</organism>
<evidence type="ECO:0000256" key="1">
    <source>
        <dbReference type="ARBA" id="ARBA00023125"/>
    </source>
</evidence>
<dbReference type="InterPro" id="IPR001387">
    <property type="entry name" value="Cro/C1-type_HTH"/>
</dbReference>
<dbReference type="PANTHER" id="PTHR46558:SF3">
    <property type="entry name" value="TRANSCRIPTIONAL REGULATOR"/>
    <property type="match status" value="1"/>
</dbReference>
<keyword evidence="1" id="KW-0238">DNA-binding</keyword>
<dbReference type="InterPro" id="IPR010982">
    <property type="entry name" value="Lambda_DNA-bd_dom_sf"/>
</dbReference>
<dbReference type="SMART" id="SM00530">
    <property type="entry name" value="HTH_XRE"/>
    <property type="match status" value="1"/>
</dbReference>
<sequence length="77" mass="8960">MKQTFIKNRVKITRIEKREDLTQGKLAKLVGVTRQTMNLIETQKYNPTIRVCLLISEYLRTSLDELFWIDDSSDGGV</sequence>
<reference evidence="4" key="1">
    <citation type="journal article" date="2019" name="Int. J. Syst. Evol. Microbiol.">
        <title>The Global Catalogue of Microorganisms (GCM) 10K type strain sequencing project: providing services to taxonomists for standard genome sequencing and annotation.</title>
        <authorList>
            <consortium name="The Broad Institute Genomics Platform"/>
            <consortium name="The Broad Institute Genome Sequencing Center for Infectious Disease"/>
            <person name="Wu L."/>
            <person name="Ma J."/>
        </authorList>
    </citation>
    <scope>NUCLEOTIDE SEQUENCE [LARGE SCALE GENOMIC DNA]</scope>
    <source>
        <strain evidence="4">JCM 30234</strain>
    </source>
</reference>
<dbReference type="Gene3D" id="1.10.260.40">
    <property type="entry name" value="lambda repressor-like DNA-binding domains"/>
    <property type="match status" value="1"/>
</dbReference>
<protein>
    <submittedName>
        <fullName evidence="3">Helix-turn-helix transcriptional regulator</fullName>
    </submittedName>
</protein>
<gene>
    <name evidence="3" type="ORF">ACFQU8_08600</name>
</gene>
<evidence type="ECO:0000259" key="2">
    <source>
        <dbReference type="PROSITE" id="PS50943"/>
    </source>
</evidence>
<evidence type="ECO:0000313" key="4">
    <source>
        <dbReference type="Proteomes" id="UP001596620"/>
    </source>
</evidence>
<name>A0ABW2UVL2_9BACI</name>
<feature type="domain" description="HTH cro/C1-type" evidence="2">
    <location>
        <begin position="12"/>
        <end position="66"/>
    </location>
</feature>
<dbReference type="EMBL" id="JBHTGR010000018">
    <property type="protein sequence ID" value="MFC7747293.1"/>
    <property type="molecule type" value="Genomic_DNA"/>
</dbReference>
<dbReference type="SUPFAM" id="SSF47413">
    <property type="entry name" value="lambda repressor-like DNA-binding domains"/>
    <property type="match status" value="1"/>
</dbReference>